<dbReference type="Proteomes" id="UP001239019">
    <property type="component" value="Unassembled WGS sequence"/>
</dbReference>
<dbReference type="EMBL" id="JAVDDT010000001">
    <property type="protein sequence ID" value="MDQ2068431.1"/>
    <property type="molecule type" value="Genomic_DNA"/>
</dbReference>
<feature type="signal peptide" evidence="7">
    <location>
        <begin position="1"/>
        <end position="22"/>
    </location>
</feature>
<feature type="domain" description="Peptidase M48" evidence="8">
    <location>
        <begin position="75"/>
        <end position="265"/>
    </location>
</feature>
<accession>A0ABU0W355</accession>
<keyword evidence="7" id="KW-0732">Signal</keyword>
<evidence type="ECO:0000256" key="4">
    <source>
        <dbReference type="ARBA" id="ARBA00022801"/>
    </source>
</evidence>
<name>A0ABU0W355_9GAMM</name>
<reference evidence="9 10" key="1">
    <citation type="submission" date="2023-08" db="EMBL/GenBank/DDBJ databases">
        <title>Whole-genome sequencing of halo(alkali)philic microorganisms from hypersaline lakes.</title>
        <authorList>
            <person name="Sorokin D.Y."/>
            <person name="Abbas B."/>
            <person name="Merkel A.Y."/>
        </authorList>
    </citation>
    <scope>NUCLEOTIDE SEQUENCE [LARGE SCALE GENOMIC DNA]</scope>
    <source>
        <strain evidence="9 10">AB-CW4</strain>
    </source>
</reference>
<dbReference type="GO" id="GO:0008237">
    <property type="term" value="F:metallopeptidase activity"/>
    <property type="evidence" value="ECO:0007669"/>
    <property type="project" value="UniProtKB-KW"/>
</dbReference>
<dbReference type="InterPro" id="IPR001915">
    <property type="entry name" value="Peptidase_M48"/>
</dbReference>
<dbReference type="PANTHER" id="PTHR22726">
    <property type="entry name" value="METALLOENDOPEPTIDASE OMA1"/>
    <property type="match status" value="1"/>
</dbReference>
<dbReference type="EC" id="3.4.24.-" evidence="9"/>
<keyword evidence="10" id="KW-1185">Reference proteome</keyword>
<evidence type="ECO:0000313" key="10">
    <source>
        <dbReference type="Proteomes" id="UP001239019"/>
    </source>
</evidence>
<evidence type="ECO:0000259" key="8">
    <source>
        <dbReference type="Pfam" id="PF01435"/>
    </source>
</evidence>
<keyword evidence="3" id="KW-0479">Metal-binding</keyword>
<gene>
    <name evidence="9" type="ORF">RBH19_00915</name>
</gene>
<dbReference type="RefSeq" id="WP_306726922.1">
    <property type="nucleotide sequence ID" value="NZ_JAVDDT010000001.1"/>
</dbReference>
<evidence type="ECO:0000256" key="7">
    <source>
        <dbReference type="SAM" id="SignalP"/>
    </source>
</evidence>
<dbReference type="Pfam" id="PF01435">
    <property type="entry name" value="Peptidase_M48"/>
    <property type="match status" value="1"/>
</dbReference>
<feature type="chain" id="PRO_5047100305" evidence="7">
    <location>
        <begin position="23"/>
        <end position="501"/>
    </location>
</feature>
<dbReference type="PANTHER" id="PTHR22726:SF1">
    <property type="entry name" value="METALLOENDOPEPTIDASE OMA1, MITOCHONDRIAL"/>
    <property type="match status" value="1"/>
</dbReference>
<keyword evidence="6 9" id="KW-0482">Metalloprotease</keyword>
<keyword evidence="4 9" id="KW-0378">Hydrolase</keyword>
<keyword evidence="2" id="KW-0645">Protease</keyword>
<comment type="cofactor">
    <cofactor evidence="1">
        <name>Zn(2+)</name>
        <dbReference type="ChEBI" id="CHEBI:29105"/>
    </cofactor>
</comment>
<organism evidence="9 10">
    <name type="scientific">Natronospira bacteriovora</name>
    <dbReference type="NCBI Taxonomy" id="3069753"/>
    <lineage>
        <taxon>Bacteria</taxon>
        <taxon>Pseudomonadati</taxon>
        <taxon>Pseudomonadota</taxon>
        <taxon>Gammaproteobacteria</taxon>
        <taxon>Natronospirales</taxon>
        <taxon>Natronospiraceae</taxon>
        <taxon>Natronospira</taxon>
    </lineage>
</organism>
<dbReference type="Gene3D" id="1.25.40.10">
    <property type="entry name" value="Tetratricopeptide repeat domain"/>
    <property type="match status" value="1"/>
</dbReference>
<evidence type="ECO:0000256" key="2">
    <source>
        <dbReference type="ARBA" id="ARBA00022670"/>
    </source>
</evidence>
<evidence type="ECO:0000256" key="5">
    <source>
        <dbReference type="ARBA" id="ARBA00022833"/>
    </source>
</evidence>
<keyword evidence="5" id="KW-0862">Zinc</keyword>
<dbReference type="Gene3D" id="3.30.2010.10">
    <property type="entry name" value="Metalloproteases ('zincins'), catalytic domain"/>
    <property type="match status" value="1"/>
</dbReference>
<comment type="caution">
    <text evidence="9">The sequence shown here is derived from an EMBL/GenBank/DDBJ whole genome shotgun (WGS) entry which is preliminary data.</text>
</comment>
<proteinExistence type="predicted"/>
<protein>
    <submittedName>
        <fullName evidence="9">M48 family metalloprotease</fullName>
        <ecNumber evidence="9">3.4.24.-</ecNumber>
    </submittedName>
</protein>
<dbReference type="InterPro" id="IPR051156">
    <property type="entry name" value="Mito/Outer_Membr_Metalloprot"/>
</dbReference>
<evidence type="ECO:0000256" key="6">
    <source>
        <dbReference type="ARBA" id="ARBA00023049"/>
    </source>
</evidence>
<dbReference type="SUPFAM" id="SSF48452">
    <property type="entry name" value="TPR-like"/>
    <property type="match status" value="1"/>
</dbReference>
<dbReference type="CDD" id="cd07333">
    <property type="entry name" value="M48C_bepA_like"/>
    <property type="match status" value="1"/>
</dbReference>
<evidence type="ECO:0000313" key="9">
    <source>
        <dbReference type="EMBL" id="MDQ2068431.1"/>
    </source>
</evidence>
<evidence type="ECO:0000256" key="1">
    <source>
        <dbReference type="ARBA" id="ARBA00001947"/>
    </source>
</evidence>
<dbReference type="InterPro" id="IPR011990">
    <property type="entry name" value="TPR-like_helical_dom_sf"/>
</dbReference>
<sequence length="501" mass="55050">MRLIYRLTAILFAMSLGWLALAGPTVAQGFDTNRLPDLGDASSTVFSPSEQASIGRDIVRQIRASGAILEDPDLEEYIQGLGQHLAAHSSRPGDHFDFFIIRSPAINAFALPGGYIGINAGLILAADNESELAGVVAHEIAHVTQRHIARQIDAMRGTGLAALGAMLGAILIAANTGHADAAMATAISAQALTLQRQINFTRAHEYEADRIGIKMMAEAGFDPEGMATFFEKLQRRTQYSAGQGVPEYLRTHPLTTARITEARNRARDLRSEDHESSRRFYLMRERLNAMISASGGREVIALNPARSPMDIGFTADLDVYRQAVTAQVRGRHEEAARLFGSLRRKSPDIISYYIGEAESLLASGRETEALELYQSASALFPRNPSLSESHALSLLGAGEAQQAHDKLSAMVRRQDVPARYHRHLAQAASDLGNEAESHFHMAGFHLVQGDVYSAMIQMRLALGYPIADSRQLAQFNERMTRINMKWERLPRDVQQAQRPGQ</sequence>
<evidence type="ECO:0000256" key="3">
    <source>
        <dbReference type="ARBA" id="ARBA00022723"/>
    </source>
</evidence>